<proteinExistence type="predicted"/>
<comment type="caution">
    <text evidence="2">The sequence shown here is derived from an EMBL/GenBank/DDBJ whole genome shotgun (WGS) entry which is preliminary data.</text>
</comment>
<evidence type="ECO:0000313" key="2">
    <source>
        <dbReference type="EMBL" id="CAK0790750.1"/>
    </source>
</evidence>
<evidence type="ECO:0000256" key="1">
    <source>
        <dbReference type="SAM" id="MobiDB-lite"/>
    </source>
</evidence>
<feature type="region of interest" description="Disordered" evidence="1">
    <location>
        <begin position="902"/>
        <end position="935"/>
    </location>
</feature>
<dbReference type="Proteomes" id="UP001189429">
    <property type="component" value="Unassembled WGS sequence"/>
</dbReference>
<accession>A0ABN9PCZ9</accession>
<gene>
    <name evidence="2" type="ORF">PCOR1329_LOCUS1950</name>
</gene>
<sequence>MDVQEKLEPKLNLAPAEAAGKLMNAFNQMIKDHNDPLKFINSMLPTPEMVSEYVDCLVKDILPSVPDVIYLTKRNSTPVNRNEYAEKTPVFVHLGMLGWKEGMFPKEAPEASVCARICEEIIKDGFNSSAEPVLLWQPPEFDVPGEKFKMAYGIEELQDEECITLLSIGCAKGQARIITLHAIMLLCVMSDIYVEHSYPVIWNTCRSLAAHNLDLSSLSEVAIFNAKMSSRGSIRRAPSVGSWLGTFRILQKKGGDTPEVMIQKWNAVSTKADKIVGAKHQSLVTVMKLPDEVQAMLLDIIRQYGWQHSPFADDTLNTKRLTVGFKAKMVTKSWQTRTMVTQESIKLVFRHLSSVWASRLSTTRRPLDKATFEDYISIAALCQNITNTAIEMHPALEPSITASFLNAWAANDSTVDVELRTAWAEKSETFIMADISVLKEILESQISHGAPQIAKKESQLNVEATKIQKATCELTIEKINYDMQVYVNHCIKCKDRVSAQYHQVNEWRKERVHAATKVASNFLKEHVMIITGGNTEEWHSQYTNFKEKIGKAIGSATGDIVSVCVLNWVAPCTVSSFDQKTQASMIGAVMSESQTHNMGLILMPMFSHKQNMLWLTETSALQQLGEHRLAFDVPFQLRFGAHNDKRDERPLNYHGRVVSPYTAKAHKSMWKTVPVIKDNATPPAMHVSAADMVVCEDMSEDALPATIDNSPGGYGHMSRGKKFGQIGTPAYESLLQGTILALPSDAVRTTAAIIFHDLNVHVGDGLVAYINQFSEFKIPVYFCGRCASADETECAMERASDEVTALFLAGKLTRRNSEKPMAEKPPSDVLLALPPEPVLQTLSWKDAPEGSNIKQVQIIESIYKEWSDHADTDIQQLFNDALDCVQEKFGVDVRPVSAATTLSLKRPNGDDNTATPVKRPKVEPTTPRAPSPDAVKAETTQLIVPIAELKGSVLAQCTVGSGRAKALELQVFSDKKNEIVLVNPGDKVVELQKHTTLALFGTGRFKHVAGGKQQQGNKKDAIEEMNPATDILYRLVNEKSQVIHHNKMVAVGSVLDEVRVSNPAKAIVAYHDMVEKAVEGTLGCFDLELRCGVAYSMPKELMIGSAKPEQTENGKTPQTKFGALLPASSWATSESEVAWGVKWSRKGLMPVAPRVVLVRSVTLPPASALVFSSSSSSAGA</sequence>
<keyword evidence="3" id="KW-1185">Reference proteome</keyword>
<reference evidence="2" key="1">
    <citation type="submission" date="2023-10" db="EMBL/GenBank/DDBJ databases">
        <authorList>
            <person name="Chen Y."/>
            <person name="Shah S."/>
            <person name="Dougan E. K."/>
            <person name="Thang M."/>
            <person name="Chan C."/>
        </authorList>
    </citation>
    <scope>NUCLEOTIDE SEQUENCE [LARGE SCALE GENOMIC DNA]</scope>
</reference>
<protein>
    <submittedName>
        <fullName evidence="2">Uncharacterized protein</fullName>
    </submittedName>
</protein>
<organism evidence="2 3">
    <name type="scientific">Prorocentrum cordatum</name>
    <dbReference type="NCBI Taxonomy" id="2364126"/>
    <lineage>
        <taxon>Eukaryota</taxon>
        <taxon>Sar</taxon>
        <taxon>Alveolata</taxon>
        <taxon>Dinophyceae</taxon>
        <taxon>Prorocentrales</taxon>
        <taxon>Prorocentraceae</taxon>
        <taxon>Prorocentrum</taxon>
    </lineage>
</organism>
<name>A0ABN9PCZ9_9DINO</name>
<evidence type="ECO:0000313" key="3">
    <source>
        <dbReference type="Proteomes" id="UP001189429"/>
    </source>
</evidence>
<dbReference type="EMBL" id="CAUYUJ010000478">
    <property type="protein sequence ID" value="CAK0790750.1"/>
    <property type="molecule type" value="Genomic_DNA"/>
</dbReference>